<evidence type="ECO:0000259" key="17">
    <source>
        <dbReference type="SMART" id="SM00936"/>
    </source>
</evidence>
<evidence type="ECO:0000256" key="7">
    <source>
        <dbReference type="ARBA" id="ARBA00022729"/>
    </source>
</evidence>
<dbReference type="InterPro" id="IPR001967">
    <property type="entry name" value="Peptidase_S11_N"/>
</dbReference>
<evidence type="ECO:0000256" key="4">
    <source>
        <dbReference type="ARBA" id="ARBA00012448"/>
    </source>
</evidence>
<dbReference type="SMART" id="SM00936">
    <property type="entry name" value="PBP5_C"/>
    <property type="match status" value="1"/>
</dbReference>
<comment type="pathway">
    <text evidence="2">Cell wall biogenesis; peptidoglycan biosynthesis.</text>
</comment>
<keyword evidence="8" id="KW-0378">Hydrolase</keyword>
<evidence type="ECO:0000256" key="10">
    <source>
        <dbReference type="ARBA" id="ARBA00022984"/>
    </source>
</evidence>
<evidence type="ECO:0000256" key="14">
    <source>
        <dbReference type="PIRSR" id="PIRSR618044-2"/>
    </source>
</evidence>
<evidence type="ECO:0000256" key="2">
    <source>
        <dbReference type="ARBA" id="ARBA00004752"/>
    </source>
</evidence>
<organism evidence="18 19">
    <name type="scientific">Candidatus Aphodoplasma excrementigallinarum</name>
    <dbReference type="NCBI Taxonomy" id="2840673"/>
    <lineage>
        <taxon>Bacteria</taxon>
        <taxon>Bacillati</taxon>
        <taxon>Bacillota</taxon>
        <taxon>Clostridia</taxon>
        <taxon>Eubacteriales</taxon>
        <taxon>Candidatus Aphodoplasma</taxon>
    </lineage>
</organism>
<evidence type="ECO:0000256" key="5">
    <source>
        <dbReference type="ARBA" id="ARBA00022645"/>
    </source>
</evidence>
<dbReference type="Pfam" id="PF07943">
    <property type="entry name" value="PBP5_C"/>
    <property type="match status" value="1"/>
</dbReference>
<dbReference type="Gene3D" id="3.40.710.10">
    <property type="entry name" value="DD-peptidase/beta-lactamase superfamily"/>
    <property type="match status" value="1"/>
</dbReference>
<dbReference type="PANTHER" id="PTHR21581:SF33">
    <property type="entry name" value="D-ALANYL-D-ALANINE CARBOXYPEPTIDASE DACB"/>
    <property type="match status" value="1"/>
</dbReference>
<evidence type="ECO:0000256" key="16">
    <source>
        <dbReference type="SAM" id="SignalP"/>
    </source>
</evidence>
<reference evidence="18" key="2">
    <citation type="journal article" date="2021" name="PeerJ">
        <title>Extensive microbial diversity within the chicken gut microbiome revealed by metagenomics and culture.</title>
        <authorList>
            <person name="Gilroy R."/>
            <person name="Ravi A."/>
            <person name="Getino M."/>
            <person name="Pursley I."/>
            <person name="Horton D.L."/>
            <person name="Alikhan N.F."/>
            <person name="Baker D."/>
            <person name="Gharbi K."/>
            <person name="Hall N."/>
            <person name="Watson M."/>
            <person name="Adriaenssens E.M."/>
            <person name="Foster-Nyarko E."/>
            <person name="Jarju S."/>
            <person name="Secka A."/>
            <person name="Antonio M."/>
            <person name="Oren A."/>
            <person name="Chaudhuri R.R."/>
            <person name="La Ragione R."/>
            <person name="Hildebrand F."/>
            <person name="Pallen M.J."/>
        </authorList>
    </citation>
    <scope>NUCLEOTIDE SEQUENCE</scope>
    <source>
        <strain evidence="18">4920</strain>
    </source>
</reference>
<dbReference type="SUPFAM" id="SSF69189">
    <property type="entry name" value="Penicillin-binding protein associated domain"/>
    <property type="match status" value="1"/>
</dbReference>
<dbReference type="InterPro" id="IPR018044">
    <property type="entry name" value="Peptidase_S11"/>
</dbReference>
<gene>
    <name evidence="18" type="ORF">IAC74_07245</name>
</gene>
<dbReference type="GO" id="GO:0006508">
    <property type="term" value="P:proteolysis"/>
    <property type="evidence" value="ECO:0007669"/>
    <property type="project" value="UniProtKB-KW"/>
</dbReference>
<evidence type="ECO:0000256" key="13">
    <source>
        <dbReference type="PIRSR" id="PIRSR618044-1"/>
    </source>
</evidence>
<dbReference type="GO" id="GO:0009252">
    <property type="term" value="P:peptidoglycan biosynthetic process"/>
    <property type="evidence" value="ECO:0007669"/>
    <property type="project" value="UniProtKB-KW"/>
</dbReference>
<dbReference type="GO" id="GO:0071555">
    <property type="term" value="P:cell wall organization"/>
    <property type="evidence" value="ECO:0007669"/>
    <property type="project" value="UniProtKB-KW"/>
</dbReference>
<keyword evidence="7 16" id="KW-0732">Signal</keyword>
<dbReference type="InterPro" id="IPR012907">
    <property type="entry name" value="Peptidase_S11_C"/>
</dbReference>
<accession>A0A9D1T0B1</accession>
<sequence length="372" mass="40566">MKRYFCLVFAVLFLFQTGGTPPVRAESAASYCVIDAVTGRVLYEKDAYTKRGMASTTKIMTALVALERANPNDIATVSNNASRTEGSSLYLKAGEKMTISDLVYGLMLNSGNDAAVVLAEHIGGDVETFAGMMNDMAREIGADSTHFKNPNGLHDDGHYTTAYDLALITRRAMRNETFRKIVATKKYTIETADTKRKIYLSNHNKLLNSLEGCDGVKTGFTKKTGRCLVSSVTRDGWQAICVTLNAGDDWNDHTSLMNKAFSEYQNRRVIAKGQFIKTVPVAGGNPDCVGAVADTDIFIPAKENETFDFEVLYHIDSTLSAPVAQGQPLGSIELTLNGKTFAAAGLVSDRFAEMTKRASYLDKLRVILGSLI</sequence>
<evidence type="ECO:0000256" key="11">
    <source>
        <dbReference type="ARBA" id="ARBA00023316"/>
    </source>
</evidence>
<evidence type="ECO:0000313" key="18">
    <source>
        <dbReference type="EMBL" id="HIV03355.1"/>
    </source>
</evidence>
<name>A0A9D1T0B1_9FIRM</name>
<feature type="chain" id="PRO_5039063770" description="serine-type D-Ala-D-Ala carboxypeptidase" evidence="16">
    <location>
        <begin position="26"/>
        <end position="372"/>
    </location>
</feature>
<feature type="domain" description="Peptidase S11 D-Ala-D-Ala carboxypeptidase A C-terminal" evidence="17">
    <location>
        <begin position="264"/>
        <end position="354"/>
    </location>
</feature>
<evidence type="ECO:0000256" key="6">
    <source>
        <dbReference type="ARBA" id="ARBA00022670"/>
    </source>
</evidence>
<dbReference type="InterPro" id="IPR012338">
    <property type="entry name" value="Beta-lactam/transpept-like"/>
</dbReference>
<dbReference type="GO" id="GO:0009002">
    <property type="term" value="F:serine-type D-Ala-D-Ala carboxypeptidase activity"/>
    <property type="evidence" value="ECO:0007669"/>
    <property type="project" value="UniProtKB-EC"/>
</dbReference>
<dbReference type="GO" id="GO:0008360">
    <property type="term" value="P:regulation of cell shape"/>
    <property type="evidence" value="ECO:0007669"/>
    <property type="project" value="UniProtKB-KW"/>
</dbReference>
<protein>
    <recommendedName>
        <fullName evidence="4">serine-type D-Ala-D-Ala carboxypeptidase</fullName>
        <ecNumber evidence="4">3.4.16.4</ecNumber>
    </recommendedName>
</protein>
<dbReference type="SUPFAM" id="SSF56601">
    <property type="entry name" value="beta-lactamase/transpeptidase-like"/>
    <property type="match status" value="1"/>
</dbReference>
<dbReference type="InterPro" id="IPR037167">
    <property type="entry name" value="Peptidase_S11_C_sf"/>
</dbReference>
<feature type="active site" description="Acyl-ester intermediate" evidence="13">
    <location>
        <position position="55"/>
    </location>
</feature>
<dbReference type="PANTHER" id="PTHR21581">
    <property type="entry name" value="D-ALANYL-D-ALANINE CARBOXYPEPTIDASE"/>
    <property type="match status" value="1"/>
</dbReference>
<keyword evidence="5 18" id="KW-0121">Carboxypeptidase</keyword>
<evidence type="ECO:0000313" key="19">
    <source>
        <dbReference type="Proteomes" id="UP000886743"/>
    </source>
</evidence>
<reference evidence="18" key="1">
    <citation type="submission" date="2020-10" db="EMBL/GenBank/DDBJ databases">
        <authorList>
            <person name="Gilroy R."/>
        </authorList>
    </citation>
    <scope>NUCLEOTIDE SEQUENCE</scope>
    <source>
        <strain evidence="18">4920</strain>
    </source>
</reference>
<comment type="function">
    <text evidence="1">Removes C-terminal D-alanyl residues from sugar-peptide cell wall precursors.</text>
</comment>
<evidence type="ECO:0000256" key="1">
    <source>
        <dbReference type="ARBA" id="ARBA00003217"/>
    </source>
</evidence>
<feature type="binding site" evidence="14">
    <location>
        <position position="217"/>
    </location>
    <ligand>
        <name>substrate</name>
    </ligand>
</feature>
<proteinExistence type="inferred from homology"/>
<dbReference type="InterPro" id="IPR015956">
    <property type="entry name" value="Peniciliin-bd_prot_C_sf"/>
</dbReference>
<dbReference type="EMBL" id="DVOF01000213">
    <property type="protein sequence ID" value="HIV03355.1"/>
    <property type="molecule type" value="Genomic_DNA"/>
</dbReference>
<dbReference type="EC" id="3.4.16.4" evidence="4"/>
<comment type="catalytic activity">
    <reaction evidence="12">
        <text>Preferential cleavage: (Ac)2-L-Lys-D-Ala-|-D-Ala. Also transpeptidation of peptidyl-alanyl moieties that are N-acyl substituents of D-alanine.</text>
        <dbReference type="EC" id="3.4.16.4"/>
    </reaction>
</comment>
<keyword evidence="10" id="KW-0573">Peptidoglycan synthesis</keyword>
<evidence type="ECO:0000256" key="9">
    <source>
        <dbReference type="ARBA" id="ARBA00022960"/>
    </source>
</evidence>
<evidence type="ECO:0000256" key="12">
    <source>
        <dbReference type="ARBA" id="ARBA00034000"/>
    </source>
</evidence>
<keyword evidence="11" id="KW-0961">Cell wall biogenesis/degradation</keyword>
<dbReference type="Gene3D" id="2.60.410.10">
    <property type="entry name" value="D-Ala-D-Ala carboxypeptidase, C-terminal domain"/>
    <property type="match status" value="1"/>
</dbReference>
<evidence type="ECO:0000256" key="3">
    <source>
        <dbReference type="ARBA" id="ARBA00007164"/>
    </source>
</evidence>
<keyword evidence="6" id="KW-0645">Protease</keyword>
<evidence type="ECO:0000256" key="15">
    <source>
        <dbReference type="RuleBase" id="RU004016"/>
    </source>
</evidence>
<dbReference type="AlphaFoldDB" id="A0A9D1T0B1"/>
<feature type="active site" description="Proton acceptor" evidence="13">
    <location>
        <position position="58"/>
    </location>
</feature>
<comment type="caution">
    <text evidence="18">The sequence shown here is derived from an EMBL/GenBank/DDBJ whole genome shotgun (WGS) entry which is preliminary data.</text>
</comment>
<dbReference type="PRINTS" id="PR00725">
    <property type="entry name" value="DADACBPTASE1"/>
</dbReference>
<feature type="signal peptide" evidence="16">
    <location>
        <begin position="1"/>
        <end position="25"/>
    </location>
</feature>
<feature type="active site" evidence="13">
    <location>
        <position position="110"/>
    </location>
</feature>
<evidence type="ECO:0000256" key="8">
    <source>
        <dbReference type="ARBA" id="ARBA00022801"/>
    </source>
</evidence>
<dbReference type="Pfam" id="PF00768">
    <property type="entry name" value="Peptidase_S11"/>
    <property type="match status" value="1"/>
</dbReference>
<dbReference type="Proteomes" id="UP000886743">
    <property type="component" value="Unassembled WGS sequence"/>
</dbReference>
<keyword evidence="9" id="KW-0133">Cell shape</keyword>
<comment type="similarity">
    <text evidence="3 15">Belongs to the peptidase S11 family.</text>
</comment>